<dbReference type="STRING" id="97972.A0A2V1D247"/>
<name>A0A2V1D247_9PLEO</name>
<dbReference type="EMBL" id="KZ805797">
    <property type="protein sequence ID" value="PVH91699.1"/>
    <property type="molecule type" value="Genomic_DNA"/>
</dbReference>
<protein>
    <recommendedName>
        <fullName evidence="4">Transcription factor domain-containing protein</fullName>
    </recommendedName>
</protein>
<keyword evidence="3" id="KW-1185">Reference proteome</keyword>
<dbReference type="GO" id="GO:0001228">
    <property type="term" value="F:DNA-binding transcription activator activity, RNA polymerase II-specific"/>
    <property type="evidence" value="ECO:0007669"/>
    <property type="project" value="TreeGrafter"/>
</dbReference>
<sequence length="462" mass="52447">MLESGPNIIVDDIFEGWLSMPPMGNFLGGDFRETSKHQLDNSKVQQRQEAIALNPTRLHQDTNRQSESQLCEIPLKTKRRVHTKSRLGCIGCKRRKIKYDYLMHSILALASSHLSVFVNDPRSNIALSHRQKAITGLEEAFIRWPPKAEEAHVMLASSYILAFQSAYLPDGIVDNIISLRGCALISQMIQDSHMEGIFSPDPRLHFLERELKLRNFPTLDQELAHDALRSLARFAHLLCGGREIERAFFAQLVESVRPLLVPSRRSSPQISTTPDPTAGRSEETVSSSENSPFLAQLPIVHPLYPAASYDNMLFGNAKDIADVSTNHKVEPRRAFNALISSRIILCTWPQDDVLQLFSPTNRLGAVLIVHYFAIRLITSPLWAPDSAMRTPMKAMIEWLEKVVDSVEDDEQVKWMQYVELPSHILRTMRCCINQKKGLTFGDLYDILIKDPGAYREGRLRRL</sequence>
<accession>A0A2V1D247</accession>
<feature type="region of interest" description="Disordered" evidence="1">
    <location>
        <begin position="264"/>
        <end position="290"/>
    </location>
</feature>
<dbReference type="PANTHER" id="PTHR47784:SF7">
    <property type="entry name" value="ZN(II)2CYS6 TRANSCRIPTION FACTOR (EUROFUNG)"/>
    <property type="match status" value="1"/>
</dbReference>
<reference evidence="2 3" key="1">
    <citation type="journal article" date="2018" name="Sci. Rep.">
        <title>Comparative genomics provides insights into the lifestyle and reveals functional heterogeneity of dark septate endophytic fungi.</title>
        <authorList>
            <person name="Knapp D.G."/>
            <person name="Nemeth J.B."/>
            <person name="Barry K."/>
            <person name="Hainaut M."/>
            <person name="Henrissat B."/>
            <person name="Johnson J."/>
            <person name="Kuo A."/>
            <person name="Lim J.H.P."/>
            <person name="Lipzen A."/>
            <person name="Nolan M."/>
            <person name="Ohm R.A."/>
            <person name="Tamas L."/>
            <person name="Grigoriev I.V."/>
            <person name="Spatafora J.W."/>
            <person name="Nagy L.G."/>
            <person name="Kovacs G.M."/>
        </authorList>
    </citation>
    <scope>NUCLEOTIDE SEQUENCE [LARGE SCALE GENOMIC DNA]</scope>
    <source>
        <strain evidence="2 3">DSE2036</strain>
    </source>
</reference>
<dbReference type="OrthoDB" id="416217at2759"/>
<dbReference type="AlphaFoldDB" id="A0A2V1D247"/>
<evidence type="ECO:0000313" key="3">
    <source>
        <dbReference type="Proteomes" id="UP000244855"/>
    </source>
</evidence>
<proteinExistence type="predicted"/>
<evidence type="ECO:0000313" key="2">
    <source>
        <dbReference type="EMBL" id="PVH91699.1"/>
    </source>
</evidence>
<dbReference type="PANTHER" id="PTHR47784">
    <property type="entry name" value="STEROL UPTAKE CONTROL PROTEIN 2"/>
    <property type="match status" value="1"/>
</dbReference>
<gene>
    <name evidence="2" type="ORF">DM02DRAFT_545289</name>
</gene>
<evidence type="ECO:0008006" key="4">
    <source>
        <dbReference type="Google" id="ProtNLM"/>
    </source>
</evidence>
<dbReference type="InterPro" id="IPR053157">
    <property type="entry name" value="Sterol_Uptake_Regulator"/>
</dbReference>
<dbReference type="Proteomes" id="UP000244855">
    <property type="component" value="Unassembled WGS sequence"/>
</dbReference>
<feature type="compositionally biased region" description="Polar residues" evidence="1">
    <location>
        <begin position="264"/>
        <end position="275"/>
    </location>
</feature>
<organism evidence="2 3">
    <name type="scientific">Periconia macrospinosa</name>
    <dbReference type="NCBI Taxonomy" id="97972"/>
    <lineage>
        <taxon>Eukaryota</taxon>
        <taxon>Fungi</taxon>
        <taxon>Dikarya</taxon>
        <taxon>Ascomycota</taxon>
        <taxon>Pezizomycotina</taxon>
        <taxon>Dothideomycetes</taxon>
        <taxon>Pleosporomycetidae</taxon>
        <taxon>Pleosporales</taxon>
        <taxon>Massarineae</taxon>
        <taxon>Periconiaceae</taxon>
        <taxon>Periconia</taxon>
    </lineage>
</organism>
<evidence type="ECO:0000256" key="1">
    <source>
        <dbReference type="SAM" id="MobiDB-lite"/>
    </source>
</evidence>